<keyword evidence="2" id="KW-1185">Reference proteome</keyword>
<sequence length="46" mass="4742">MDDAAVNGLPAVGCVHALAAGREVKGVLPIIIQNNMIKISIKPCSI</sequence>
<reference evidence="1" key="1">
    <citation type="submission" date="2017-05" db="EMBL/GenBank/DDBJ databases">
        <authorList>
            <person name="Varghese N."/>
            <person name="Submissions S."/>
        </authorList>
    </citation>
    <scope>NUCLEOTIDE SEQUENCE</scope>
    <source>
        <strain evidence="1">DSM 45262</strain>
    </source>
</reference>
<name>A0AA45WPZ7_9BACL</name>
<dbReference type="EMBL" id="FXTU01000004">
    <property type="protein sequence ID" value="SMP23039.1"/>
    <property type="molecule type" value="Genomic_DNA"/>
</dbReference>
<organism evidence="1 2">
    <name type="scientific">Laceyella tengchongensis</name>
    <dbReference type="NCBI Taxonomy" id="574699"/>
    <lineage>
        <taxon>Bacteria</taxon>
        <taxon>Bacillati</taxon>
        <taxon>Bacillota</taxon>
        <taxon>Bacilli</taxon>
        <taxon>Bacillales</taxon>
        <taxon>Thermoactinomycetaceae</taxon>
        <taxon>Laceyella</taxon>
    </lineage>
</organism>
<proteinExistence type="predicted"/>
<evidence type="ECO:0000313" key="2">
    <source>
        <dbReference type="Proteomes" id="UP001157946"/>
    </source>
</evidence>
<dbReference type="AlphaFoldDB" id="A0AA45WPZ7"/>
<accession>A0AA45WPZ7</accession>
<evidence type="ECO:0000313" key="1">
    <source>
        <dbReference type="EMBL" id="SMP23039.1"/>
    </source>
</evidence>
<comment type="caution">
    <text evidence="1">The sequence shown here is derived from an EMBL/GenBank/DDBJ whole genome shotgun (WGS) entry which is preliminary data.</text>
</comment>
<gene>
    <name evidence="1" type="ORF">SAMN06265361_104139</name>
</gene>
<protein>
    <submittedName>
        <fullName evidence="1">Uncharacterized protein</fullName>
    </submittedName>
</protein>
<dbReference type="Proteomes" id="UP001157946">
    <property type="component" value="Unassembled WGS sequence"/>
</dbReference>